<comment type="caution">
    <text evidence="1">The sequence shown here is derived from an EMBL/GenBank/DDBJ whole genome shotgun (WGS) entry which is preliminary data.</text>
</comment>
<name>A0A9N9DW55_9GLOM</name>
<dbReference type="AlphaFoldDB" id="A0A9N9DW55"/>
<dbReference type="Proteomes" id="UP000789342">
    <property type="component" value="Unassembled WGS sequence"/>
</dbReference>
<dbReference type="EMBL" id="CAJVPV010010791">
    <property type="protein sequence ID" value="CAG8654927.1"/>
    <property type="molecule type" value="Genomic_DNA"/>
</dbReference>
<evidence type="ECO:0000313" key="2">
    <source>
        <dbReference type="Proteomes" id="UP000789342"/>
    </source>
</evidence>
<proteinExistence type="predicted"/>
<reference evidence="1" key="1">
    <citation type="submission" date="2021-06" db="EMBL/GenBank/DDBJ databases">
        <authorList>
            <person name="Kallberg Y."/>
            <person name="Tangrot J."/>
            <person name="Rosling A."/>
        </authorList>
    </citation>
    <scope>NUCLEOTIDE SEQUENCE</scope>
    <source>
        <strain evidence="1">CL551</strain>
    </source>
</reference>
<sequence length="158" mass="18043">THYRRNLYKNRLEVYELVTPEDPIPSFLTIRNAIELSATAWNSVTEATIKSSWFRTGILPSEASDDYKFTDGEIEDKLADLIYQMPQISNSLTAIEYIQIDDQALSGEQITDKEIIQFVNGEEAQEPENNEELELPVKVSDALEGLTKVIKYLQQNDL</sequence>
<keyword evidence="2" id="KW-1185">Reference proteome</keyword>
<accession>A0A9N9DW55</accession>
<feature type="non-terminal residue" evidence="1">
    <location>
        <position position="158"/>
    </location>
</feature>
<evidence type="ECO:0000313" key="1">
    <source>
        <dbReference type="EMBL" id="CAG8654927.1"/>
    </source>
</evidence>
<organism evidence="1 2">
    <name type="scientific">Acaulospora morrowiae</name>
    <dbReference type="NCBI Taxonomy" id="94023"/>
    <lineage>
        <taxon>Eukaryota</taxon>
        <taxon>Fungi</taxon>
        <taxon>Fungi incertae sedis</taxon>
        <taxon>Mucoromycota</taxon>
        <taxon>Glomeromycotina</taxon>
        <taxon>Glomeromycetes</taxon>
        <taxon>Diversisporales</taxon>
        <taxon>Acaulosporaceae</taxon>
        <taxon>Acaulospora</taxon>
    </lineage>
</organism>
<protein>
    <submittedName>
        <fullName evidence="1">10863_t:CDS:1</fullName>
    </submittedName>
</protein>
<dbReference type="OrthoDB" id="2441347at2759"/>
<gene>
    <name evidence="1" type="ORF">AMORRO_LOCUS10143</name>
</gene>